<dbReference type="InterPro" id="IPR037359">
    <property type="entry name" value="NST/OST"/>
</dbReference>
<reference evidence="2" key="1">
    <citation type="journal article" date="2013" name="Genome Announc.">
        <title>Draft Genome Sequence of Loktanella cinnabarina LL-001T, Isolated from Deep-Sea Floor Sediment.</title>
        <authorList>
            <person name="Nishi S."/>
            <person name="Tsubouchi T."/>
            <person name="Takaki Y."/>
            <person name="Koyanagi R."/>
            <person name="Satoh N."/>
            <person name="Maruyama T."/>
            <person name="Hatada Y."/>
        </authorList>
    </citation>
    <scope>NUCLEOTIDE SEQUENCE [LARGE SCALE GENOMIC DNA]</scope>
    <source>
        <strain evidence="2">LL-001</strain>
    </source>
</reference>
<sequence>MPDFLVIGAAKAGTSALYRYMREHPQIFMPGKEIRFFAYDDGPEARDRMARFGRDHFEVRSLAAYEALFAEADPALAWGEIAPIYLESPSAPRRIRDLAPQVRLIASLRNPVHRAFSGYVMQVRSGREGREMRDAFDPASHHVQAGFYHAQVKRYLDHFPKEQLMLVLYEDFARDNAATLARVFDFIGVDTDFAPPLHERHNVSTYPRSKLFNSLIENRLTRDVLRPALPGWARHLARRAKKGNLGRAPKIPPEIHAELLRIYRDDILRLQDLTRLDLSAWLEPPA</sequence>
<organism evidence="2 3">
    <name type="scientific">Limimaricola cinnabarinus LL-001</name>
    <dbReference type="NCBI Taxonomy" id="1337093"/>
    <lineage>
        <taxon>Bacteria</taxon>
        <taxon>Pseudomonadati</taxon>
        <taxon>Pseudomonadota</taxon>
        <taxon>Alphaproteobacteria</taxon>
        <taxon>Rhodobacterales</taxon>
        <taxon>Paracoccaceae</taxon>
        <taxon>Limimaricola</taxon>
    </lineage>
</organism>
<dbReference type="AlphaFoldDB" id="U3AEW6"/>
<dbReference type="PANTHER" id="PTHR10605:SF56">
    <property type="entry name" value="BIFUNCTIONAL HEPARAN SULFATE N-DEACETYLASE_N-SULFOTRANSFERASE"/>
    <property type="match status" value="1"/>
</dbReference>
<dbReference type="InterPro" id="IPR027417">
    <property type="entry name" value="P-loop_NTPase"/>
</dbReference>
<dbReference type="Gene3D" id="3.40.50.300">
    <property type="entry name" value="P-loop containing nucleotide triphosphate hydrolases"/>
    <property type="match status" value="1"/>
</dbReference>
<dbReference type="SUPFAM" id="SSF52540">
    <property type="entry name" value="P-loop containing nucleoside triphosphate hydrolases"/>
    <property type="match status" value="1"/>
</dbReference>
<dbReference type="STRING" id="1337093.MBELCI_2281"/>
<dbReference type="Proteomes" id="UP000016566">
    <property type="component" value="Unassembled WGS sequence"/>
</dbReference>
<evidence type="ECO:0000313" key="3">
    <source>
        <dbReference type="Proteomes" id="UP000016566"/>
    </source>
</evidence>
<keyword evidence="3" id="KW-1185">Reference proteome</keyword>
<name>U3AEW6_9RHOB</name>
<gene>
    <name evidence="2" type="ORF">MBELCI_2281</name>
</gene>
<dbReference type="PANTHER" id="PTHR10605">
    <property type="entry name" value="HEPARAN SULFATE SULFOTRANSFERASE"/>
    <property type="match status" value="1"/>
</dbReference>
<evidence type="ECO:0000256" key="1">
    <source>
        <dbReference type="ARBA" id="ARBA00022679"/>
    </source>
</evidence>
<dbReference type="EMBL" id="BATB01000031">
    <property type="protein sequence ID" value="GAD56229.1"/>
    <property type="molecule type" value="Genomic_DNA"/>
</dbReference>
<protein>
    <submittedName>
        <fullName evidence="2">Sulfotransferase</fullName>
    </submittedName>
</protein>
<keyword evidence="1 2" id="KW-0808">Transferase</keyword>
<dbReference type="eggNOG" id="COG4424">
    <property type="taxonomic scope" value="Bacteria"/>
</dbReference>
<dbReference type="Pfam" id="PF13469">
    <property type="entry name" value="Sulfotransfer_3"/>
    <property type="match status" value="1"/>
</dbReference>
<proteinExistence type="predicted"/>
<accession>U3AEW6</accession>
<dbReference type="GO" id="GO:0008146">
    <property type="term" value="F:sulfotransferase activity"/>
    <property type="evidence" value="ECO:0007669"/>
    <property type="project" value="InterPro"/>
</dbReference>
<comment type="caution">
    <text evidence="2">The sequence shown here is derived from an EMBL/GenBank/DDBJ whole genome shotgun (WGS) entry which is preliminary data.</text>
</comment>
<evidence type="ECO:0000313" key="2">
    <source>
        <dbReference type="EMBL" id="GAD56229.1"/>
    </source>
</evidence>